<dbReference type="Proteomes" id="UP001442364">
    <property type="component" value="Unassembled WGS sequence"/>
</dbReference>
<feature type="domain" description="DUF3837" evidence="1">
    <location>
        <begin position="1"/>
        <end position="101"/>
    </location>
</feature>
<dbReference type="EMBL" id="JBBMER010000002">
    <property type="protein sequence ID" value="MEQ2378863.1"/>
    <property type="molecule type" value="Genomic_DNA"/>
</dbReference>
<sequence>MVVSLVRTAIQTKCRYDNARMTGNYECAYALGILTSQEGVEPEGTITELKSVYDKVISGISAIQTDDKKIQQLIAITSDYEVTDKFDEQMNELYHMGYNDKNI</sequence>
<organism evidence="2 3">
    <name type="scientific">[Lactobacillus] rogosae</name>
    <dbReference type="NCBI Taxonomy" id="706562"/>
    <lineage>
        <taxon>Bacteria</taxon>
        <taxon>Bacillati</taxon>
        <taxon>Bacillota</taxon>
        <taxon>Clostridia</taxon>
        <taxon>Lachnospirales</taxon>
        <taxon>Lachnospiraceae</taxon>
        <taxon>Lachnospira</taxon>
    </lineage>
</organism>
<protein>
    <submittedName>
        <fullName evidence="2">DUF3837 family protein</fullName>
    </submittedName>
</protein>
<evidence type="ECO:0000313" key="2">
    <source>
        <dbReference type="EMBL" id="MEQ2378863.1"/>
    </source>
</evidence>
<gene>
    <name evidence="2" type="ORF">WMO14_03050</name>
</gene>
<accession>A0ABV1BV43</accession>
<dbReference type="InterPro" id="IPR024212">
    <property type="entry name" value="DUF3837"/>
</dbReference>
<evidence type="ECO:0000259" key="1">
    <source>
        <dbReference type="Pfam" id="PF12939"/>
    </source>
</evidence>
<dbReference type="InterPro" id="IPR038406">
    <property type="entry name" value="DUF3837_sf"/>
</dbReference>
<keyword evidence="3" id="KW-1185">Reference proteome</keyword>
<proteinExistence type="predicted"/>
<comment type="caution">
    <text evidence="2">The sequence shown here is derived from an EMBL/GenBank/DDBJ whole genome shotgun (WGS) entry which is preliminary data.</text>
</comment>
<dbReference type="RefSeq" id="WP_055174192.1">
    <property type="nucleotide sequence ID" value="NZ_DAWCMB010000072.1"/>
</dbReference>
<evidence type="ECO:0000313" key="3">
    <source>
        <dbReference type="Proteomes" id="UP001442364"/>
    </source>
</evidence>
<dbReference type="Gene3D" id="1.20.58.1400">
    <property type="entry name" value="Domain of unknown function DUF3837"/>
    <property type="match status" value="1"/>
</dbReference>
<dbReference type="Pfam" id="PF12939">
    <property type="entry name" value="DUF3837"/>
    <property type="match status" value="1"/>
</dbReference>
<name>A0ABV1BV43_9FIRM</name>
<reference evidence="2 3" key="1">
    <citation type="submission" date="2024-03" db="EMBL/GenBank/DDBJ databases">
        <title>Human intestinal bacterial collection.</title>
        <authorList>
            <person name="Pauvert C."/>
            <person name="Hitch T.C.A."/>
            <person name="Clavel T."/>
        </authorList>
    </citation>
    <scope>NUCLEOTIDE SEQUENCE [LARGE SCALE GENOMIC DNA]</scope>
    <source>
        <strain evidence="2 3">CLA-AA-H255</strain>
    </source>
</reference>